<accession>A0ABP9K1D3</accession>
<evidence type="ECO:0000313" key="2">
    <source>
        <dbReference type="EMBL" id="GAA5048336.1"/>
    </source>
</evidence>
<reference evidence="3" key="1">
    <citation type="journal article" date="2019" name="Int. J. Syst. Evol. Microbiol.">
        <title>The Global Catalogue of Microorganisms (GCM) 10K type strain sequencing project: providing services to taxonomists for standard genome sequencing and annotation.</title>
        <authorList>
            <consortium name="The Broad Institute Genomics Platform"/>
            <consortium name="The Broad Institute Genome Sequencing Center for Infectious Disease"/>
            <person name="Wu L."/>
            <person name="Ma J."/>
        </authorList>
    </citation>
    <scope>NUCLEOTIDE SEQUENCE [LARGE SCALE GENOMIC DNA]</scope>
    <source>
        <strain evidence="3">JCM 18410</strain>
    </source>
</reference>
<proteinExistence type="predicted"/>
<feature type="region of interest" description="Disordered" evidence="1">
    <location>
        <begin position="1"/>
        <end position="22"/>
    </location>
</feature>
<protein>
    <submittedName>
        <fullName evidence="2">Uncharacterized protein</fullName>
    </submittedName>
</protein>
<evidence type="ECO:0000313" key="3">
    <source>
        <dbReference type="Proteomes" id="UP001500124"/>
    </source>
</evidence>
<sequence length="243" mass="26482">MGAGCDESRSRDQRGPPQGGIRSDLLDKLISAGIFSGMNSYPSSQEVLSGIGEKVTHGLARSVKLAADDLLTYRSWNPTWVAEASERGLANWIHDRLWAHLTVLLDGHPGVTLSDGEPTREVVVGVSYRLRVKRHREDGQVSSYATQTALEFFAQGVQDTFPGMEEVRLVAGYEWEADSREIGEAVLSLRDGQDNVVWLVPLPDVGQTGSTVQPVRPTAPEPSLPSINVPTPEKHEVTEDGSK</sequence>
<comment type="caution">
    <text evidence="2">The sequence shown here is derived from an EMBL/GenBank/DDBJ whole genome shotgun (WGS) entry which is preliminary data.</text>
</comment>
<feature type="compositionally biased region" description="Basic and acidic residues" evidence="1">
    <location>
        <begin position="232"/>
        <end position="243"/>
    </location>
</feature>
<feature type="region of interest" description="Disordered" evidence="1">
    <location>
        <begin position="207"/>
        <end position="243"/>
    </location>
</feature>
<evidence type="ECO:0000256" key="1">
    <source>
        <dbReference type="SAM" id="MobiDB-lite"/>
    </source>
</evidence>
<organism evidence="2 3">
    <name type="scientific">Streptomyces similanensis</name>
    <dbReference type="NCBI Taxonomy" id="1274988"/>
    <lineage>
        <taxon>Bacteria</taxon>
        <taxon>Bacillati</taxon>
        <taxon>Actinomycetota</taxon>
        <taxon>Actinomycetes</taxon>
        <taxon>Kitasatosporales</taxon>
        <taxon>Streptomycetaceae</taxon>
        <taxon>Streptomyces</taxon>
    </lineage>
</organism>
<keyword evidence="3" id="KW-1185">Reference proteome</keyword>
<dbReference type="EMBL" id="BAABKC010000019">
    <property type="protein sequence ID" value="GAA5048336.1"/>
    <property type="molecule type" value="Genomic_DNA"/>
</dbReference>
<dbReference type="Proteomes" id="UP001500124">
    <property type="component" value="Unassembled WGS sequence"/>
</dbReference>
<feature type="compositionally biased region" description="Basic and acidic residues" evidence="1">
    <location>
        <begin position="1"/>
        <end position="14"/>
    </location>
</feature>
<name>A0ABP9K1D3_9ACTN</name>
<gene>
    <name evidence="2" type="ORF">GCM10023336_14390</name>
</gene>